<feature type="region of interest" description="Disordered" evidence="1">
    <location>
        <begin position="99"/>
        <end position="119"/>
    </location>
</feature>
<name>H2Z1I2_CIOSA</name>
<evidence type="ECO:0000313" key="2">
    <source>
        <dbReference type="Ensembl" id="ENSCSAVP00000011444.1"/>
    </source>
</evidence>
<dbReference type="HOGENOM" id="CLU_1247815_0_0_1"/>
<reference evidence="2" key="3">
    <citation type="submission" date="2025-09" db="UniProtKB">
        <authorList>
            <consortium name="Ensembl"/>
        </authorList>
    </citation>
    <scope>IDENTIFICATION</scope>
</reference>
<feature type="region of interest" description="Disordered" evidence="1">
    <location>
        <begin position="28"/>
        <end position="47"/>
    </location>
</feature>
<feature type="compositionally biased region" description="Polar residues" evidence="1">
    <location>
        <begin position="28"/>
        <end position="44"/>
    </location>
</feature>
<evidence type="ECO:0000256" key="1">
    <source>
        <dbReference type="SAM" id="MobiDB-lite"/>
    </source>
</evidence>
<dbReference type="AlphaFoldDB" id="H2Z1I2"/>
<dbReference type="Proteomes" id="UP000007875">
    <property type="component" value="Unassembled WGS sequence"/>
</dbReference>
<dbReference type="Ensembl" id="ENSCSAVT00000011577.1">
    <property type="protein sequence ID" value="ENSCSAVP00000011444.1"/>
    <property type="gene ID" value="ENSCSAVG00000006703.1"/>
</dbReference>
<evidence type="ECO:0000313" key="3">
    <source>
        <dbReference type="Proteomes" id="UP000007875"/>
    </source>
</evidence>
<keyword evidence="3" id="KW-1185">Reference proteome</keyword>
<reference evidence="2" key="2">
    <citation type="submission" date="2025-08" db="UniProtKB">
        <authorList>
            <consortium name="Ensembl"/>
        </authorList>
    </citation>
    <scope>IDENTIFICATION</scope>
</reference>
<proteinExistence type="predicted"/>
<accession>H2Z1I2</accession>
<sequence length="222" mass="24847">MFTRPIIVANAPDYKNSVDAENNGFQFKTEFSSGQERNSNGKTTNDIEESIKQNGEILSIVEDVNLNKGSYVETNEKEVLCENLSIPDESITYTEVTSSEKVQNKQENPEISNPDLVPLPHDEETLQIAPDLSEDNQYATLQSNDKAIETTYKTINFELKDSNNKNLSTSNTQKSESYVMESVDMNTGTKAIVAEPSSKVQVFEEKSGIQQLDIENKFNLSD</sequence>
<dbReference type="InParanoid" id="H2Z1I2"/>
<protein>
    <submittedName>
        <fullName evidence="2">Uncharacterized protein</fullName>
    </submittedName>
</protein>
<organism evidence="2 3">
    <name type="scientific">Ciona savignyi</name>
    <name type="common">Pacific transparent sea squirt</name>
    <dbReference type="NCBI Taxonomy" id="51511"/>
    <lineage>
        <taxon>Eukaryota</taxon>
        <taxon>Metazoa</taxon>
        <taxon>Chordata</taxon>
        <taxon>Tunicata</taxon>
        <taxon>Ascidiacea</taxon>
        <taxon>Phlebobranchia</taxon>
        <taxon>Cionidae</taxon>
        <taxon>Ciona</taxon>
    </lineage>
</organism>
<reference evidence="3" key="1">
    <citation type="submission" date="2003-08" db="EMBL/GenBank/DDBJ databases">
        <authorList>
            <person name="Birren B."/>
            <person name="Nusbaum C."/>
            <person name="Abebe A."/>
            <person name="Abouelleil A."/>
            <person name="Adekoya E."/>
            <person name="Ait-zahra M."/>
            <person name="Allen N."/>
            <person name="Allen T."/>
            <person name="An P."/>
            <person name="Anderson M."/>
            <person name="Anderson S."/>
            <person name="Arachchi H."/>
            <person name="Armbruster J."/>
            <person name="Bachantsang P."/>
            <person name="Baldwin J."/>
            <person name="Barry A."/>
            <person name="Bayul T."/>
            <person name="Blitshsteyn B."/>
            <person name="Bloom T."/>
            <person name="Blye J."/>
            <person name="Boguslavskiy L."/>
            <person name="Borowsky M."/>
            <person name="Boukhgalter B."/>
            <person name="Brunache A."/>
            <person name="Butler J."/>
            <person name="Calixte N."/>
            <person name="Calvo S."/>
            <person name="Camarata J."/>
            <person name="Campo K."/>
            <person name="Chang J."/>
            <person name="Cheshatsang Y."/>
            <person name="Citroen M."/>
            <person name="Collymore A."/>
            <person name="Considine T."/>
            <person name="Cook A."/>
            <person name="Cooke P."/>
            <person name="Corum B."/>
            <person name="Cuomo C."/>
            <person name="David R."/>
            <person name="Dawoe T."/>
            <person name="Degray S."/>
            <person name="Dodge S."/>
            <person name="Dooley K."/>
            <person name="Dorje P."/>
            <person name="Dorjee K."/>
            <person name="Dorris L."/>
            <person name="Duffey N."/>
            <person name="Dupes A."/>
            <person name="Elkins T."/>
            <person name="Engels R."/>
            <person name="Erickson J."/>
            <person name="Farina A."/>
            <person name="Faro S."/>
            <person name="Ferreira P."/>
            <person name="Fischer H."/>
            <person name="Fitzgerald M."/>
            <person name="Foley K."/>
            <person name="Gage D."/>
            <person name="Galagan J."/>
            <person name="Gearin G."/>
            <person name="Gnerre S."/>
            <person name="Gnirke A."/>
            <person name="Goyette A."/>
            <person name="Graham J."/>
            <person name="Grandbois E."/>
            <person name="Gyaltsen K."/>
            <person name="Hafez N."/>
            <person name="Hagopian D."/>
            <person name="Hagos B."/>
            <person name="Hall J."/>
            <person name="Hatcher B."/>
            <person name="Heller A."/>
            <person name="Higgins H."/>
            <person name="Honan T."/>
            <person name="Horn A."/>
            <person name="Houde N."/>
            <person name="Hughes L."/>
            <person name="Hulme W."/>
            <person name="Husby E."/>
            <person name="Iliev I."/>
            <person name="Jaffe D."/>
            <person name="Jones C."/>
            <person name="Kamal M."/>
            <person name="Kamat A."/>
            <person name="Kamvysselis M."/>
            <person name="Karlsson E."/>
            <person name="Kells C."/>
            <person name="Kieu A."/>
            <person name="Kisner P."/>
            <person name="Kodira C."/>
            <person name="Kulbokas E."/>
            <person name="Labutti K."/>
            <person name="Lama D."/>
            <person name="Landers T."/>
            <person name="Leger J."/>
            <person name="Levine S."/>
            <person name="Lewis D."/>
            <person name="Lewis T."/>
            <person name="Lindblad-toh K."/>
            <person name="Liu X."/>
            <person name="Lokyitsang T."/>
            <person name="Lokyitsang Y."/>
            <person name="Lucien O."/>
            <person name="Lui A."/>
            <person name="Ma L.J."/>
            <person name="Mabbitt R."/>
            <person name="Macdonald J."/>
            <person name="Maclean C."/>
            <person name="Major J."/>
            <person name="Manning J."/>
            <person name="Marabella R."/>
            <person name="Maru K."/>
            <person name="Matthews C."/>
            <person name="Mauceli E."/>
            <person name="Mccarthy M."/>
            <person name="Mcdonough S."/>
            <person name="Mcghee T."/>
            <person name="Meldrim J."/>
            <person name="Meneus L."/>
            <person name="Mesirov J."/>
            <person name="Mihalev A."/>
            <person name="Mihova T."/>
            <person name="Mikkelsen T."/>
            <person name="Mlenga V."/>
            <person name="Moru K."/>
            <person name="Mozes J."/>
            <person name="Mulrain L."/>
            <person name="Munson G."/>
            <person name="Naylor J."/>
            <person name="Newes C."/>
            <person name="Nguyen C."/>
            <person name="Nguyen N."/>
            <person name="Nguyen T."/>
            <person name="Nicol R."/>
            <person name="Nielsen C."/>
            <person name="Nizzari M."/>
            <person name="Norbu C."/>
            <person name="Norbu N."/>
            <person name="O'donnell P."/>
            <person name="Okoawo O."/>
            <person name="O'leary S."/>
            <person name="Omotosho B."/>
            <person name="O'neill K."/>
            <person name="Osman S."/>
            <person name="Parker S."/>
            <person name="Perrin D."/>
            <person name="Phunkhang P."/>
            <person name="Piqani B."/>
            <person name="Purcell S."/>
            <person name="Rachupka T."/>
            <person name="Ramasamy U."/>
            <person name="Rameau R."/>
            <person name="Ray V."/>
            <person name="Raymond C."/>
            <person name="Retta R."/>
            <person name="Richardson S."/>
            <person name="Rise C."/>
            <person name="Rodriguez J."/>
            <person name="Rogers J."/>
            <person name="Rogov P."/>
            <person name="Rutman M."/>
            <person name="Schupbach R."/>
            <person name="Seaman C."/>
            <person name="Settipalli S."/>
            <person name="Sharpe T."/>
            <person name="Sheridan J."/>
            <person name="Sherpa N."/>
            <person name="Shi J."/>
            <person name="Smirnov S."/>
            <person name="Smith C."/>
            <person name="Sougnez C."/>
            <person name="Spencer B."/>
            <person name="Stalker J."/>
            <person name="Stange-thomann N."/>
            <person name="Stavropoulos S."/>
            <person name="Stetson K."/>
            <person name="Stone C."/>
            <person name="Stone S."/>
            <person name="Stubbs M."/>
            <person name="Talamas J."/>
            <person name="Tchuinga P."/>
            <person name="Tenzing P."/>
            <person name="Tesfaye S."/>
            <person name="Theodore J."/>
            <person name="Thoulutsang Y."/>
            <person name="Topham K."/>
            <person name="Towey S."/>
            <person name="Tsamla T."/>
            <person name="Tsomo N."/>
            <person name="Vallee D."/>
            <person name="Vassiliev H."/>
            <person name="Venkataraman V."/>
            <person name="Vinson J."/>
            <person name="Vo A."/>
            <person name="Wade C."/>
            <person name="Wang S."/>
            <person name="Wangchuk T."/>
            <person name="Wangdi T."/>
            <person name="Whittaker C."/>
            <person name="Wilkinson J."/>
            <person name="Wu Y."/>
            <person name="Wyman D."/>
            <person name="Yadav S."/>
            <person name="Yang S."/>
            <person name="Yang X."/>
            <person name="Yeager S."/>
            <person name="Yee E."/>
            <person name="Young G."/>
            <person name="Zainoun J."/>
            <person name="Zembeck L."/>
            <person name="Zimmer A."/>
            <person name="Zody M."/>
            <person name="Lander E."/>
        </authorList>
    </citation>
    <scope>NUCLEOTIDE SEQUENCE [LARGE SCALE GENOMIC DNA]</scope>
</reference>